<comment type="caution">
    <text evidence="1">The sequence shown here is derived from an EMBL/GenBank/DDBJ whole genome shotgun (WGS) entry which is preliminary data.</text>
</comment>
<dbReference type="EMBL" id="ML978335">
    <property type="protein sequence ID" value="KAF2023605.1"/>
    <property type="molecule type" value="Genomic_DNA"/>
</dbReference>
<sequence length="150" mass="16434">MTYPHLRARVSSNAARADVSELPSEEQLKAHFNAAMVHMKESEALEAKLQANAARLAEVIAQIEALSKERAKLHCATRLLGDTKAQQDLAAREQLVPIGKIVRTSSRRLHRLCSPDLSIASAMASTRYFPVCHTSTVSASIHGMFSMPRA</sequence>
<accession>A0A9P4GX58</accession>
<keyword evidence="2" id="KW-1185">Reference proteome</keyword>
<organism evidence="1 2">
    <name type="scientific">Setomelanomma holmii</name>
    <dbReference type="NCBI Taxonomy" id="210430"/>
    <lineage>
        <taxon>Eukaryota</taxon>
        <taxon>Fungi</taxon>
        <taxon>Dikarya</taxon>
        <taxon>Ascomycota</taxon>
        <taxon>Pezizomycotina</taxon>
        <taxon>Dothideomycetes</taxon>
        <taxon>Pleosporomycetidae</taxon>
        <taxon>Pleosporales</taxon>
        <taxon>Pleosporineae</taxon>
        <taxon>Phaeosphaeriaceae</taxon>
        <taxon>Setomelanomma</taxon>
    </lineage>
</organism>
<dbReference type="Proteomes" id="UP000799777">
    <property type="component" value="Unassembled WGS sequence"/>
</dbReference>
<protein>
    <submittedName>
        <fullName evidence="1">Uncharacterized protein</fullName>
    </submittedName>
</protein>
<reference evidence="1" key="1">
    <citation type="journal article" date="2020" name="Stud. Mycol.">
        <title>101 Dothideomycetes genomes: a test case for predicting lifestyles and emergence of pathogens.</title>
        <authorList>
            <person name="Haridas S."/>
            <person name="Albert R."/>
            <person name="Binder M."/>
            <person name="Bloem J."/>
            <person name="Labutti K."/>
            <person name="Salamov A."/>
            <person name="Andreopoulos B."/>
            <person name="Baker S."/>
            <person name="Barry K."/>
            <person name="Bills G."/>
            <person name="Bluhm B."/>
            <person name="Cannon C."/>
            <person name="Castanera R."/>
            <person name="Culley D."/>
            <person name="Daum C."/>
            <person name="Ezra D."/>
            <person name="Gonzalez J."/>
            <person name="Henrissat B."/>
            <person name="Kuo A."/>
            <person name="Liang C."/>
            <person name="Lipzen A."/>
            <person name="Lutzoni F."/>
            <person name="Magnuson J."/>
            <person name="Mondo S."/>
            <person name="Nolan M."/>
            <person name="Ohm R."/>
            <person name="Pangilinan J."/>
            <person name="Park H.-J."/>
            <person name="Ramirez L."/>
            <person name="Alfaro M."/>
            <person name="Sun H."/>
            <person name="Tritt A."/>
            <person name="Yoshinaga Y."/>
            <person name="Zwiers L.-H."/>
            <person name="Turgeon B."/>
            <person name="Goodwin S."/>
            <person name="Spatafora J."/>
            <person name="Crous P."/>
            <person name="Grigoriev I."/>
        </authorList>
    </citation>
    <scope>NUCLEOTIDE SEQUENCE</scope>
    <source>
        <strain evidence="1">CBS 110217</strain>
    </source>
</reference>
<evidence type="ECO:0000313" key="1">
    <source>
        <dbReference type="EMBL" id="KAF2023605.1"/>
    </source>
</evidence>
<evidence type="ECO:0000313" key="2">
    <source>
        <dbReference type="Proteomes" id="UP000799777"/>
    </source>
</evidence>
<gene>
    <name evidence="1" type="ORF">EK21DRAFT_94765</name>
</gene>
<dbReference type="AlphaFoldDB" id="A0A9P4GX58"/>
<proteinExistence type="predicted"/>
<name>A0A9P4GX58_9PLEO</name>